<organism evidence="1">
    <name type="scientific">marine sediment metagenome</name>
    <dbReference type="NCBI Taxonomy" id="412755"/>
    <lineage>
        <taxon>unclassified sequences</taxon>
        <taxon>metagenomes</taxon>
        <taxon>ecological metagenomes</taxon>
    </lineage>
</organism>
<evidence type="ECO:0000313" key="1">
    <source>
        <dbReference type="EMBL" id="KKN28147.1"/>
    </source>
</evidence>
<sequence length="54" mass="6424">MQADGYTINENYELIVGLNDITILDKVRGNLHDKGFDYSEWEYIDWLRCVRISK</sequence>
<dbReference type="AlphaFoldDB" id="A0A0F9PTT6"/>
<accession>A0A0F9PTT6</accession>
<gene>
    <name evidence="1" type="ORF">LCGC14_0857130</name>
</gene>
<protein>
    <submittedName>
        <fullName evidence="1">Uncharacterized protein</fullName>
    </submittedName>
</protein>
<name>A0A0F9PTT6_9ZZZZ</name>
<dbReference type="EMBL" id="LAZR01002584">
    <property type="protein sequence ID" value="KKN28147.1"/>
    <property type="molecule type" value="Genomic_DNA"/>
</dbReference>
<comment type="caution">
    <text evidence="1">The sequence shown here is derived from an EMBL/GenBank/DDBJ whole genome shotgun (WGS) entry which is preliminary data.</text>
</comment>
<proteinExistence type="predicted"/>
<reference evidence="1" key="1">
    <citation type="journal article" date="2015" name="Nature">
        <title>Complex archaea that bridge the gap between prokaryotes and eukaryotes.</title>
        <authorList>
            <person name="Spang A."/>
            <person name="Saw J.H."/>
            <person name="Jorgensen S.L."/>
            <person name="Zaremba-Niedzwiedzka K."/>
            <person name="Martijn J."/>
            <person name="Lind A.E."/>
            <person name="van Eijk R."/>
            <person name="Schleper C."/>
            <person name="Guy L."/>
            <person name="Ettema T.J."/>
        </authorList>
    </citation>
    <scope>NUCLEOTIDE SEQUENCE</scope>
</reference>